<dbReference type="RefSeq" id="WP_196985940.1">
    <property type="nucleotide sequence ID" value="NZ_JADWYS010000001.1"/>
</dbReference>
<comment type="caution">
    <text evidence="8">The sequence shown here is derived from an EMBL/GenBank/DDBJ whole genome shotgun (WGS) entry which is preliminary data.</text>
</comment>
<evidence type="ECO:0000256" key="4">
    <source>
        <dbReference type="ARBA" id="ARBA00022741"/>
    </source>
</evidence>
<evidence type="ECO:0000313" key="9">
    <source>
        <dbReference type="Proteomes" id="UP000651050"/>
    </source>
</evidence>
<evidence type="ECO:0000256" key="3">
    <source>
        <dbReference type="ARBA" id="ARBA00022475"/>
    </source>
</evidence>
<evidence type="ECO:0000256" key="2">
    <source>
        <dbReference type="ARBA" id="ARBA00022448"/>
    </source>
</evidence>
<keyword evidence="2" id="KW-0813">Transport</keyword>
<dbReference type="PANTHER" id="PTHR43820:SF4">
    <property type="entry name" value="HIGH-AFFINITY BRANCHED-CHAIN AMINO ACID TRANSPORT ATP-BINDING PROTEIN LIVF"/>
    <property type="match status" value="1"/>
</dbReference>
<dbReference type="PROSITE" id="PS00211">
    <property type="entry name" value="ABC_TRANSPORTER_1"/>
    <property type="match status" value="1"/>
</dbReference>
<keyword evidence="3" id="KW-1003">Cell membrane</keyword>
<comment type="similarity">
    <text evidence="1">Belongs to the ABC transporter superfamily.</text>
</comment>
<evidence type="ECO:0000256" key="6">
    <source>
        <dbReference type="ARBA" id="ARBA00022970"/>
    </source>
</evidence>
<dbReference type="AlphaFoldDB" id="A0A931H3U7"/>
<evidence type="ECO:0000313" key="8">
    <source>
        <dbReference type="EMBL" id="MBG9388061.1"/>
    </source>
</evidence>
<keyword evidence="9" id="KW-1185">Reference proteome</keyword>
<protein>
    <submittedName>
        <fullName evidence="8">ABC transporter ATP-binding protein</fullName>
    </submittedName>
</protein>
<dbReference type="InterPro" id="IPR003439">
    <property type="entry name" value="ABC_transporter-like_ATP-bd"/>
</dbReference>
<dbReference type="Proteomes" id="UP000651050">
    <property type="component" value="Unassembled WGS sequence"/>
</dbReference>
<feature type="domain" description="ABC transporter" evidence="7">
    <location>
        <begin position="5"/>
        <end position="238"/>
    </location>
</feature>
<gene>
    <name evidence="8" type="ORF">I5803_08520</name>
</gene>
<keyword evidence="3" id="KW-0472">Membrane</keyword>
<keyword evidence="5 8" id="KW-0067">ATP-binding</keyword>
<dbReference type="CDD" id="cd03224">
    <property type="entry name" value="ABC_TM1139_LivF_branched"/>
    <property type="match status" value="1"/>
</dbReference>
<dbReference type="InterPro" id="IPR003593">
    <property type="entry name" value="AAA+_ATPase"/>
</dbReference>
<sequence length="238" mass="25437">MPHKLELQSVFASYGATSVLKDVSLRVAAGGITALLGANGAGKTTTLRVISGVLRASAGRVLVDGEPLASRSPHAVAKLGVGHVPDGRGTLAELSVEDNLRVGGWLLPRDAQVREQAERMYEIFPALKPRRLQQAGTLSGGEQQMLAIARAMMPRPQLLLLDEPSFGVAPLVVERIFEVLRAINRSEGVSILLVEQNAKLALRTADYAYVLDSGRVALHGDSAQLRENETVQNSYLGA</sequence>
<dbReference type="SMART" id="SM00382">
    <property type="entry name" value="AAA"/>
    <property type="match status" value="1"/>
</dbReference>
<dbReference type="InterPro" id="IPR052156">
    <property type="entry name" value="BCAA_Transport_ATP-bd_LivF"/>
</dbReference>
<dbReference type="InterPro" id="IPR027417">
    <property type="entry name" value="P-loop_NTPase"/>
</dbReference>
<keyword evidence="6" id="KW-0029">Amino-acid transport</keyword>
<name>A0A931H3U7_9BURK</name>
<dbReference type="PANTHER" id="PTHR43820">
    <property type="entry name" value="HIGH-AFFINITY BRANCHED-CHAIN AMINO ACID TRANSPORT ATP-BINDING PROTEIN LIVF"/>
    <property type="match status" value="1"/>
</dbReference>
<accession>A0A931H3U7</accession>
<keyword evidence="4" id="KW-0547">Nucleotide-binding</keyword>
<evidence type="ECO:0000259" key="7">
    <source>
        <dbReference type="PROSITE" id="PS50893"/>
    </source>
</evidence>
<evidence type="ECO:0000256" key="5">
    <source>
        <dbReference type="ARBA" id="ARBA00022840"/>
    </source>
</evidence>
<dbReference type="Gene3D" id="3.40.50.300">
    <property type="entry name" value="P-loop containing nucleotide triphosphate hydrolases"/>
    <property type="match status" value="1"/>
</dbReference>
<dbReference type="GO" id="GO:0005524">
    <property type="term" value="F:ATP binding"/>
    <property type="evidence" value="ECO:0007669"/>
    <property type="project" value="UniProtKB-KW"/>
</dbReference>
<dbReference type="GO" id="GO:0015807">
    <property type="term" value="P:L-amino acid transport"/>
    <property type="evidence" value="ECO:0007669"/>
    <property type="project" value="TreeGrafter"/>
</dbReference>
<evidence type="ECO:0000256" key="1">
    <source>
        <dbReference type="ARBA" id="ARBA00005417"/>
    </source>
</evidence>
<dbReference type="GO" id="GO:0016887">
    <property type="term" value="F:ATP hydrolysis activity"/>
    <property type="evidence" value="ECO:0007669"/>
    <property type="project" value="InterPro"/>
</dbReference>
<reference evidence="8" key="1">
    <citation type="submission" date="2020-11" db="EMBL/GenBank/DDBJ databases">
        <title>Bacterial whole genome sequence for Caenimonas sp. DR4.4.</title>
        <authorList>
            <person name="Le V."/>
            <person name="Ko S.-R."/>
            <person name="Ahn C.-Y."/>
            <person name="Oh H.-M."/>
        </authorList>
    </citation>
    <scope>NUCLEOTIDE SEQUENCE</scope>
    <source>
        <strain evidence="8">DR4.4</strain>
    </source>
</reference>
<dbReference type="InterPro" id="IPR017871">
    <property type="entry name" value="ABC_transporter-like_CS"/>
</dbReference>
<dbReference type="EMBL" id="JADWYS010000001">
    <property type="protein sequence ID" value="MBG9388061.1"/>
    <property type="molecule type" value="Genomic_DNA"/>
</dbReference>
<dbReference type="Pfam" id="PF00005">
    <property type="entry name" value="ABC_tran"/>
    <property type="match status" value="1"/>
</dbReference>
<proteinExistence type="inferred from homology"/>
<organism evidence="8 9">
    <name type="scientific">Caenimonas aquaedulcis</name>
    <dbReference type="NCBI Taxonomy" id="2793270"/>
    <lineage>
        <taxon>Bacteria</taxon>
        <taxon>Pseudomonadati</taxon>
        <taxon>Pseudomonadota</taxon>
        <taxon>Betaproteobacteria</taxon>
        <taxon>Burkholderiales</taxon>
        <taxon>Comamonadaceae</taxon>
        <taxon>Caenimonas</taxon>
    </lineage>
</organism>
<dbReference type="SUPFAM" id="SSF52540">
    <property type="entry name" value="P-loop containing nucleoside triphosphate hydrolases"/>
    <property type="match status" value="1"/>
</dbReference>
<dbReference type="GO" id="GO:0015658">
    <property type="term" value="F:branched-chain amino acid transmembrane transporter activity"/>
    <property type="evidence" value="ECO:0007669"/>
    <property type="project" value="TreeGrafter"/>
</dbReference>
<dbReference type="PROSITE" id="PS50893">
    <property type="entry name" value="ABC_TRANSPORTER_2"/>
    <property type="match status" value="1"/>
</dbReference>